<comment type="caution">
    <text evidence="1">The sequence shown here is derived from an EMBL/GenBank/DDBJ whole genome shotgun (WGS) entry which is preliminary data.</text>
</comment>
<gene>
    <name evidence="1" type="ORF">ACAOBT_LOCUS34191</name>
</gene>
<accession>A0A9P0MEH5</accession>
<dbReference type="OrthoDB" id="6723718at2759"/>
<proteinExistence type="predicted"/>
<protein>
    <recommendedName>
        <fullName evidence="3">Tyr recombinase domain-containing protein</fullName>
    </recommendedName>
</protein>
<name>A0A9P0MEH5_ACAOB</name>
<organism evidence="1 2">
    <name type="scientific">Acanthoscelides obtectus</name>
    <name type="common">Bean weevil</name>
    <name type="synonym">Bruchus obtectus</name>
    <dbReference type="NCBI Taxonomy" id="200917"/>
    <lineage>
        <taxon>Eukaryota</taxon>
        <taxon>Metazoa</taxon>
        <taxon>Ecdysozoa</taxon>
        <taxon>Arthropoda</taxon>
        <taxon>Hexapoda</taxon>
        <taxon>Insecta</taxon>
        <taxon>Pterygota</taxon>
        <taxon>Neoptera</taxon>
        <taxon>Endopterygota</taxon>
        <taxon>Coleoptera</taxon>
        <taxon>Polyphaga</taxon>
        <taxon>Cucujiformia</taxon>
        <taxon>Chrysomeloidea</taxon>
        <taxon>Chrysomelidae</taxon>
        <taxon>Bruchinae</taxon>
        <taxon>Bruchini</taxon>
        <taxon>Acanthoscelides</taxon>
    </lineage>
</organism>
<dbReference type="AlphaFoldDB" id="A0A9P0MEH5"/>
<evidence type="ECO:0000313" key="2">
    <source>
        <dbReference type="Proteomes" id="UP001152888"/>
    </source>
</evidence>
<evidence type="ECO:0008006" key="3">
    <source>
        <dbReference type="Google" id="ProtNLM"/>
    </source>
</evidence>
<reference evidence="1" key="1">
    <citation type="submission" date="2022-03" db="EMBL/GenBank/DDBJ databases">
        <authorList>
            <person name="Sayadi A."/>
        </authorList>
    </citation>
    <scope>NUCLEOTIDE SEQUENCE</scope>
</reference>
<keyword evidence="2" id="KW-1185">Reference proteome</keyword>
<dbReference type="EMBL" id="CAKOFQ010008515">
    <property type="protein sequence ID" value="CAH2014547.1"/>
    <property type="molecule type" value="Genomic_DNA"/>
</dbReference>
<sequence length="181" mass="20323">MVRLAFLISVQGDEFTILRSNNNTLTTTAAYRLHYRLFITITTAELCPRSPHRSQHTKNTEPASVTFGTVIYSYMERACRTCEINQVTLDDIEDSGTLLINQVVGKKQSHKVPETMANFPQLKKHGGWNSSTVAERYVDESVAHRTEIADKVFRTCGSAEITPDLRPSTSTGVVMAEKHIY</sequence>
<evidence type="ECO:0000313" key="1">
    <source>
        <dbReference type="EMBL" id="CAH2014547.1"/>
    </source>
</evidence>
<dbReference type="Proteomes" id="UP001152888">
    <property type="component" value="Unassembled WGS sequence"/>
</dbReference>